<name>A0A8B8L4P1_ABRPR</name>
<dbReference type="SMART" id="SM00256">
    <property type="entry name" value="FBOX"/>
    <property type="match status" value="1"/>
</dbReference>
<feature type="domain" description="F-box" evidence="1">
    <location>
        <begin position="4"/>
        <end position="51"/>
    </location>
</feature>
<dbReference type="PANTHER" id="PTHR31672">
    <property type="entry name" value="BNACNNG10540D PROTEIN"/>
    <property type="match status" value="1"/>
</dbReference>
<dbReference type="PANTHER" id="PTHR31672:SF13">
    <property type="entry name" value="F-BOX PROTEIN CPR30-LIKE"/>
    <property type="match status" value="1"/>
</dbReference>
<proteinExistence type="predicted"/>
<dbReference type="InterPro" id="IPR036047">
    <property type="entry name" value="F-box-like_dom_sf"/>
</dbReference>
<dbReference type="KEGG" id="aprc:113862371"/>
<dbReference type="NCBIfam" id="TIGR01640">
    <property type="entry name" value="F_box_assoc_1"/>
    <property type="match status" value="1"/>
</dbReference>
<dbReference type="RefSeq" id="XP_027351261.1">
    <property type="nucleotide sequence ID" value="XM_027495460.1"/>
</dbReference>
<dbReference type="GeneID" id="113862371"/>
<reference evidence="3" key="2">
    <citation type="submission" date="2025-08" db="UniProtKB">
        <authorList>
            <consortium name="RefSeq"/>
        </authorList>
    </citation>
    <scope>IDENTIFICATION</scope>
    <source>
        <tissue evidence="3">Young leaves</tissue>
    </source>
</reference>
<dbReference type="Gene3D" id="1.20.1280.50">
    <property type="match status" value="1"/>
</dbReference>
<evidence type="ECO:0000313" key="2">
    <source>
        <dbReference type="Proteomes" id="UP000694853"/>
    </source>
</evidence>
<sequence>MSRARCSPALPEELIVEILSWVSVKHLMRMRCVCKSWKSMISDPTLVKLHLERSSKEPHVILTLEDLSHDLEDDDHTYAIPYSVNHLLENPSDTLDEDGCYQLKTNYWVVGSCNGLVCLYGFYVEDEFDKYWVRFWNPATRMKSKKSPCLHVNPCCRRFRSFVSVKFGFGYDDSSDTYKVVFVLLDCRSETIEVIIHCMGDNYWRKILNFPSFPILEQNGLFVNGTVNWLALDKFGSHYQWEVVTTNQLVIFSFDLQKETYKYLSLPDGLVDVPSDEPNLVVLRDCLCLFYDDRKTHFVVWQMREFGVGKSWNQLVKVSYEHLRCEGLLRPLLLLCISENGDVLLLLNNDDTEVITYNRRSNTAEHTEIPNDIVWWKGDDYFQSLVLPCPN</sequence>
<dbReference type="InterPro" id="IPR006527">
    <property type="entry name" value="F-box-assoc_dom_typ1"/>
</dbReference>
<dbReference type="InterPro" id="IPR050796">
    <property type="entry name" value="SCF_F-box_component"/>
</dbReference>
<gene>
    <name evidence="3" type="primary">LOC113862371</name>
</gene>
<dbReference type="OrthoDB" id="1432085at2759"/>
<reference evidence="2" key="1">
    <citation type="journal article" date="2019" name="Toxins">
        <title>Detection of Abrin-Like and Prepropulchellin-Like Toxin Genes and Transcripts Using Whole Genome Sequencing and Full-Length Transcript Sequencing of Abrus precatorius.</title>
        <authorList>
            <person name="Hovde B.T."/>
            <person name="Daligault H.E."/>
            <person name="Hanschen E.R."/>
            <person name="Kunde Y.A."/>
            <person name="Johnson M.B."/>
            <person name="Starkenburg S.R."/>
            <person name="Johnson S.L."/>
        </authorList>
    </citation>
    <scope>NUCLEOTIDE SEQUENCE [LARGE SCALE GENOMIC DNA]</scope>
</reference>
<evidence type="ECO:0000259" key="1">
    <source>
        <dbReference type="PROSITE" id="PS50181"/>
    </source>
</evidence>
<dbReference type="CDD" id="cd22157">
    <property type="entry name" value="F-box_AtFBW1-like"/>
    <property type="match status" value="1"/>
</dbReference>
<dbReference type="Pfam" id="PF07734">
    <property type="entry name" value="FBA_1"/>
    <property type="match status" value="1"/>
</dbReference>
<dbReference type="AlphaFoldDB" id="A0A8B8L4P1"/>
<organism evidence="2 3">
    <name type="scientific">Abrus precatorius</name>
    <name type="common">Indian licorice</name>
    <name type="synonym">Glycine abrus</name>
    <dbReference type="NCBI Taxonomy" id="3816"/>
    <lineage>
        <taxon>Eukaryota</taxon>
        <taxon>Viridiplantae</taxon>
        <taxon>Streptophyta</taxon>
        <taxon>Embryophyta</taxon>
        <taxon>Tracheophyta</taxon>
        <taxon>Spermatophyta</taxon>
        <taxon>Magnoliopsida</taxon>
        <taxon>eudicotyledons</taxon>
        <taxon>Gunneridae</taxon>
        <taxon>Pentapetalae</taxon>
        <taxon>rosids</taxon>
        <taxon>fabids</taxon>
        <taxon>Fabales</taxon>
        <taxon>Fabaceae</taxon>
        <taxon>Papilionoideae</taxon>
        <taxon>50 kb inversion clade</taxon>
        <taxon>NPAAA clade</taxon>
        <taxon>indigoferoid/millettioid clade</taxon>
        <taxon>Abreae</taxon>
        <taxon>Abrus</taxon>
    </lineage>
</organism>
<dbReference type="SUPFAM" id="SSF81383">
    <property type="entry name" value="F-box domain"/>
    <property type="match status" value="1"/>
</dbReference>
<protein>
    <submittedName>
        <fullName evidence="3">F-box/kelch-repeat protein At3g23880-like</fullName>
    </submittedName>
</protein>
<dbReference type="PROSITE" id="PS50181">
    <property type="entry name" value="FBOX"/>
    <property type="match status" value="1"/>
</dbReference>
<dbReference type="Proteomes" id="UP000694853">
    <property type="component" value="Unplaced"/>
</dbReference>
<accession>A0A8B8L4P1</accession>
<dbReference type="InterPro" id="IPR017451">
    <property type="entry name" value="F-box-assoc_interact_dom"/>
</dbReference>
<keyword evidence="2" id="KW-1185">Reference proteome</keyword>
<dbReference type="Pfam" id="PF00646">
    <property type="entry name" value="F-box"/>
    <property type="match status" value="1"/>
</dbReference>
<dbReference type="InterPro" id="IPR001810">
    <property type="entry name" value="F-box_dom"/>
</dbReference>
<evidence type="ECO:0000313" key="3">
    <source>
        <dbReference type="RefSeq" id="XP_027351261.1"/>
    </source>
</evidence>